<accession>A0A914CL12</accession>
<sequence>MFQALDILEPFIAKGFLEKFYKLLVSWPFVVFVSFVLSSGLSGAFGIFMTNFYKRDDN</sequence>
<proteinExistence type="predicted"/>
<keyword evidence="1" id="KW-0472">Membrane</keyword>
<keyword evidence="2" id="KW-1185">Reference proteome</keyword>
<keyword evidence="1" id="KW-1133">Transmembrane helix</keyword>
<dbReference type="WBParaSite" id="ACRNAN_scaffold11962.g20539.t1">
    <property type="protein sequence ID" value="ACRNAN_scaffold11962.g20539.t1"/>
    <property type="gene ID" value="ACRNAN_scaffold11962.g20539"/>
</dbReference>
<organism evidence="2 3">
    <name type="scientific">Acrobeloides nanus</name>
    <dbReference type="NCBI Taxonomy" id="290746"/>
    <lineage>
        <taxon>Eukaryota</taxon>
        <taxon>Metazoa</taxon>
        <taxon>Ecdysozoa</taxon>
        <taxon>Nematoda</taxon>
        <taxon>Chromadorea</taxon>
        <taxon>Rhabditida</taxon>
        <taxon>Tylenchina</taxon>
        <taxon>Cephalobomorpha</taxon>
        <taxon>Cephaloboidea</taxon>
        <taxon>Cephalobidae</taxon>
        <taxon>Acrobeloides</taxon>
    </lineage>
</organism>
<evidence type="ECO:0000313" key="3">
    <source>
        <dbReference type="WBParaSite" id="ACRNAN_scaffold11962.g20539.t1"/>
    </source>
</evidence>
<feature type="transmembrane region" description="Helical" evidence="1">
    <location>
        <begin position="29"/>
        <end position="53"/>
    </location>
</feature>
<protein>
    <submittedName>
        <fullName evidence="3">Uncharacterized protein</fullName>
    </submittedName>
</protein>
<name>A0A914CL12_9BILA</name>
<dbReference type="Proteomes" id="UP000887540">
    <property type="component" value="Unplaced"/>
</dbReference>
<dbReference type="AlphaFoldDB" id="A0A914CL12"/>
<evidence type="ECO:0000313" key="2">
    <source>
        <dbReference type="Proteomes" id="UP000887540"/>
    </source>
</evidence>
<keyword evidence="1" id="KW-0812">Transmembrane</keyword>
<reference evidence="3" key="1">
    <citation type="submission" date="2022-11" db="UniProtKB">
        <authorList>
            <consortium name="WormBaseParasite"/>
        </authorList>
    </citation>
    <scope>IDENTIFICATION</scope>
</reference>
<evidence type="ECO:0000256" key="1">
    <source>
        <dbReference type="SAM" id="Phobius"/>
    </source>
</evidence>